<dbReference type="GO" id="GO:0016887">
    <property type="term" value="F:ATP hydrolysis activity"/>
    <property type="evidence" value="ECO:0007669"/>
    <property type="project" value="InterPro"/>
</dbReference>
<dbReference type="NCBIfam" id="TIGR00585">
    <property type="entry name" value="mutl"/>
    <property type="match status" value="1"/>
</dbReference>
<dbReference type="CDD" id="cd16926">
    <property type="entry name" value="HATPase_MutL-MLH-PMS-like"/>
    <property type="match status" value="1"/>
</dbReference>
<name>A0AAN8K129_PATCE</name>
<dbReference type="PANTHER" id="PTHR10073:SF47">
    <property type="entry name" value="DNA MISMATCH REPAIR PROTEIN MLH3"/>
    <property type="match status" value="1"/>
</dbReference>
<feature type="region of interest" description="Disordered" evidence="3">
    <location>
        <begin position="424"/>
        <end position="445"/>
    </location>
</feature>
<feature type="compositionally biased region" description="Acidic residues" evidence="3">
    <location>
        <begin position="433"/>
        <end position="442"/>
    </location>
</feature>
<dbReference type="Gene3D" id="3.30.230.10">
    <property type="match status" value="1"/>
</dbReference>
<dbReference type="GO" id="GO:0006298">
    <property type="term" value="P:mismatch repair"/>
    <property type="evidence" value="ECO:0007669"/>
    <property type="project" value="InterPro"/>
</dbReference>
<feature type="compositionally biased region" description="Basic and acidic residues" evidence="3">
    <location>
        <begin position="1058"/>
        <end position="1067"/>
    </location>
</feature>
<dbReference type="Gene3D" id="3.30.565.10">
    <property type="entry name" value="Histidine kinase-like ATPase, C-terminal domain"/>
    <property type="match status" value="1"/>
</dbReference>
<dbReference type="InterPro" id="IPR037198">
    <property type="entry name" value="MutL_C_sf"/>
</dbReference>
<dbReference type="SUPFAM" id="SSF55874">
    <property type="entry name" value="ATPase domain of HSP90 chaperone/DNA topoisomerase II/histidine kinase"/>
    <property type="match status" value="1"/>
</dbReference>
<dbReference type="SUPFAM" id="SSF118116">
    <property type="entry name" value="DNA mismatch repair protein MutL"/>
    <property type="match status" value="1"/>
</dbReference>
<evidence type="ECO:0000313" key="6">
    <source>
        <dbReference type="EMBL" id="KAK6182873.1"/>
    </source>
</evidence>
<dbReference type="InterPro" id="IPR014790">
    <property type="entry name" value="MutL_C"/>
</dbReference>
<evidence type="ECO:0008006" key="8">
    <source>
        <dbReference type="Google" id="ProtNLM"/>
    </source>
</evidence>
<feature type="region of interest" description="Disordered" evidence="3">
    <location>
        <begin position="774"/>
        <end position="830"/>
    </location>
</feature>
<feature type="compositionally biased region" description="Low complexity" evidence="3">
    <location>
        <begin position="505"/>
        <end position="517"/>
    </location>
</feature>
<feature type="region of interest" description="Disordered" evidence="3">
    <location>
        <begin position="485"/>
        <end position="554"/>
    </location>
</feature>
<feature type="region of interest" description="Disordered" evidence="3">
    <location>
        <begin position="1027"/>
        <end position="1067"/>
    </location>
</feature>
<feature type="compositionally biased region" description="Basic and acidic residues" evidence="3">
    <location>
        <begin position="815"/>
        <end position="830"/>
    </location>
</feature>
<dbReference type="InterPro" id="IPR013507">
    <property type="entry name" value="DNA_mismatch_S5_2-like"/>
</dbReference>
<dbReference type="InterPro" id="IPR014721">
    <property type="entry name" value="Ribsml_uS5_D2-typ_fold_subgr"/>
</dbReference>
<dbReference type="EMBL" id="JAZGQO010000007">
    <property type="protein sequence ID" value="KAK6182873.1"/>
    <property type="molecule type" value="Genomic_DNA"/>
</dbReference>
<organism evidence="6 7">
    <name type="scientific">Patella caerulea</name>
    <name type="common">Rayed Mediterranean limpet</name>
    <dbReference type="NCBI Taxonomy" id="87958"/>
    <lineage>
        <taxon>Eukaryota</taxon>
        <taxon>Metazoa</taxon>
        <taxon>Spiralia</taxon>
        <taxon>Lophotrochozoa</taxon>
        <taxon>Mollusca</taxon>
        <taxon>Gastropoda</taxon>
        <taxon>Patellogastropoda</taxon>
        <taxon>Patelloidea</taxon>
        <taxon>Patellidae</taxon>
        <taxon>Patella</taxon>
    </lineage>
</organism>
<comment type="similarity">
    <text evidence="1">Belongs to the DNA mismatch repair MutL/HexB family.</text>
</comment>
<dbReference type="SUPFAM" id="SSF54211">
    <property type="entry name" value="Ribosomal protein S5 domain 2-like"/>
    <property type="match status" value="1"/>
</dbReference>
<dbReference type="GO" id="GO:0030983">
    <property type="term" value="F:mismatched DNA binding"/>
    <property type="evidence" value="ECO:0007669"/>
    <property type="project" value="InterPro"/>
</dbReference>
<dbReference type="InterPro" id="IPR038973">
    <property type="entry name" value="MutL/Mlh/Pms-like"/>
</dbReference>
<sequence length="1519" mass="171112">MLKLLPSDVQSRLRSDIAITSVAQCVEELVLNSLDAGAVCIAIRVDMTCYTVQIVDNGVGISKDDLKLVGRRYSTSKCHKLEDLDNLEYFGYRGEALASLRDISTALEIHSRTRQSSITYCKLFKHGKGVDVVDSKYPRPCPGTTITVHNLFYNLPVRQQNIIDGLELERIRYRVEGIALMNPSISFSLRNDATGHVLLQTQKSNSVLTAFMYLFGGGLSKFLKPVALTKDCFKLEGYISKDGHNKKNLQFVYVNGRLVLKTKVHKMVTKAMSNCLLFRKKRGEWKNNGTPIRSPLRYGDKYCIFVINVKCPYNSYDITFDPRKTLVEFKDWDTLTNAVDELVMNFLKAENLLSTFVKSVDTPENTNMSNSEENTPFTPDDNKMSKMQIEDMDGNKQSDDLEISTYNTNNSLFSKTVQRQPVLSISPNKSEINMEEADDQPLAEDNNVNVCESSSVIESNSQTALEEAADKLQLQITPCDKEFTSEDEIPISAGNKETNYRNLKSSSSSTLTNTTSDSDTEDDLNEQSEDPLPNKVINETRRNEESTKTQKNDLKEDKCKFISLPTNKKGAADSVIRKLRPNLAPNNDDVKLTAAQKISAKLKERHQITLIQDERQQKISSSLDKFRKRSQVNQTAVNTELEGRIDVNTNGLLKEAAFNAPRKNTVSGDQCTNELVTCGSIGGSIGQEIHNGKLQTNGELQNHGKLHTTNFNNNFCHSEADYINKTKSSLSKRTNPAAVDGSSEPKKSKFMTSESFVMTPRTAFIQVRSLLKKMESGDSSTESDQPQQMLSSQVPSYSSQTYENLPPNSASSSRVHVEESSVLKSTTSKDNDTNFKVPLPVFDHSMRKAFTSCRATQDKDINRLTTCSSKPIKEKNQSISQLFTSCSDCDLSIETDKHDIKSSQGFEAHIFEEVQTESVIDRLQNYESQCFSFGIGKESQKEKNILMYDTEKQDGCSMPHATEQTFSTILEETLSSTNVDQMLLSDHVQSSPERECTSIPCGQIKTFPLQTDSYSITDILSDISDKSPKNQCELANSQTVPTNNRTNQSKQDVLEPNVLEKKTTDQNNKSLEEKVLCRPADLGKNMTVGGDKSEISEIKDLDVEMSNDEGRTLQPIASDVDNDETLWIEMKDDNTGKQIYINRHTGNSIYETEWKKLQENLTKEEDNKPADKITKIKESVLSLDVNESEKLQDMITQHFDDSEDKFIKWRSKTSDDSAVDSGRTSVNDMFKSWENPVCERVGQSSVNAEVQHTSRPGLKSYQSLHQIIFTKDMLSCMQVLGQVDIKFIACLISTPSNTSTTAPNLLVMMDQHAAHERVRLEQFTAELFEDDDCDVIKRSDVKPPIILDLTPEIVRVVNSFQQEFQRIGIKFTCNDKNRNQIMLHAIPACIVEREANELKRGKRSIATEFVQELISEHVEYLQNTSGARRRLPLALHKILATKACRGAIKFNDNLSKRQCQELITALSKCDLPFQCAHGRPSVIPLFELDQHYKHNKQVKPRPRLDNLMKGMNLNPSEEF</sequence>
<dbReference type="Gene3D" id="3.30.1540.20">
    <property type="entry name" value="MutL, C-terminal domain, dimerisation subdomain"/>
    <property type="match status" value="1"/>
</dbReference>
<feature type="compositionally biased region" description="Polar residues" evidence="3">
    <location>
        <begin position="1029"/>
        <end position="1051"/>
    </location>
</feature>
<evidence type="ECO:0000256" key="3">
    <source>
        <dbReference type="SAM" id="MobiDB-lite"/>
    </source>
</evidence>
<dbReference type="Gene3D" id="3.30.1370.100">
    <property type="entry name" value="MutL, C-terminal domain, regulatory subdomain"/>
    <property type="match status" value="1"/>
</dbReference>
<evidence type="ECO:0000256" key="2">
    <source>
        <dbReference type="ARBA" id="ARBA00022763"/>
    </source>
</evidence>
<feature type="compositionally biased region" description="Basic and acidic residues" evidence="3">
    <location>
        <begin position="538"/>
        <end position="554"/>
    </location>
</feature>
<dbReference type="SMART" id="SM01340">
    <property type="entry name" value="DNA_mis_repair"/>
    <property type="match status" value="1"/>
</dbReference>
<accession>A0AAN8K129</accession>
<gene>
    <name evidence="6" type="ORF">SNE40_010459</name>
</gene>
<dbReference type="SMART" id="SM00853">
    <property type="entry name" value="MutL_C"/>
    <property type="match status" value="1"/>
</dbReference>
<comment type="caution">
    <text evidence="6">The sequence shown here is derived from an EMBL/GenBank/DDBJ whole genome shotgun (WGS) entry which is preliminary data.</text>
</comment>
<dbReference type="PANTHER" id="PTHR10073">
    <property type="entry name" value="DNA MISMATCH REPAIR PROTEIN MLH, PMS, MUTL"/>
    <property type="match status" value="1"/>
</dbReference>
<feature type="compositionally biased region" description="Polar residues" evidence="3">
    <location>
        <begin position="777"/>
        <end position="808"/>
    </location>
</feature>
<feature type="region of interest" description="Disordered" evidence="3">
    <location>
        <begin position="363"/>
        <end position="385"/>
    </location>
</feature>
<feature type="compositionally biased region" description="Polar residues" evidence="3">
    <location>
        <begin position="495"/>
        <end position="504"/>
    </location>
</feature>
<reference evidence="6 7" key="1">
    <citation type="submission" date="2024-01" db="EMBL/GenBank/DDBJ databases">
        <title>The genome of the rayed Mediterranean limpet Patella caerulea (Linnaeus, 1758).</title>
        <authorList>
            <person name="Anh-Thu Weber A."/>
            <person name="Halstead-Nussloch G."/>
        </authorList>
    </citation>
    <scope>NUCLEOTIDE SEQUENCE [LARGE SCALE GENOMIC DNA]</scope>
    <source>
        <strain evidence="6">AATW-2023a</strain>
        <tissue evidence="6">Whole specimen</tissue>
    </source>
</reference>
<evidence type="ECO:0000259" key="4">
    <source>
        <dbReference type="SMART" id="SM00853"/>
    </source>
</evidence>
<dbReference type="Pfam" id="PF13589">
    <property type="entry name" value="HATPase_c_3"/>
    <property type="match status" value="1"/>
</dbReference>
<feature type="region of interest" description="Disordered" evidence="3">
    <location>
        <begin position="727"/>
        <end position="753"/>
    </location>
</feature>
<dbReference type="InterPro" id="IPR042121">
    <property type="entry name" value="MutL_C_regsub"/>
</dbReference>
<feature type="domain" description="MutL C-terminal dimerisation" evidence="4">
    <location>
        <begin position="1279"/>
        <end position="1454"/>
    </location>
</feature>
<keyword evidence="2" id="KW-0227">DNA damage</keyword>
<dbReference type="InterPro" id="IPR036890">
    <property type="entry name" value="HATPase_C_sf"/>
</dbReference>
<dbReference type="InterPro" id="IPR020568">
    <property type="entry name" value="Ribosomal_Su5_D2-typ_SF"/>
</dbReference>
<dbReference type="GO" id="GO:0140664">
    <property type="term" value="F:ATP-dependent DNA damage sensor activity"/>
    <property type="evidence" value="ECO:0007669"/>
    <property type="project" value="InterPro"/>
</dbReference>
<feature type="domain" description="DNA mismatch repair protein S5" evidence="5">
    <location>
        <begin position="211"/>
        <end position="348"/>
    </location>
</feature>
<protein>
    <recommendedName>
        <fullName evidence="8">DNA mismatch repair protein Mlh3</fullName>
    </recommendedName>
</protein>
<evidence type="ECO:0000259" key="5">
    <source>
        <dbReference type="SMART" id="SM01340"/>
    </source>
</evidence>
<dbReference type="GO" id="GO:0005524">
    <property type="term" value="F:ATP binding"/>
    <property type="evidence" value="ECO:0007669"/>
    <property type="project" value="InterPro"/>
</dbReference>
<feature type="compositionally biased region" description="Low complexity" evidence="3">
    <location>
        <begin position="363"/>
        <end position="376"/>
    </location>
</feature>
<evidence type="ECO:0000256" key="1">
    <source>
        <dbReference type="ARBA" id="ARBA00006082"/>
    </source>
</evidence>
<dbReference type="Proteomes" id="UP001347796">
    <property type="component" value="Unassembled WGS sequence"/>
</dbReference>
<dbReference type="GO" id="GO:0032300">
    <property type="term" value="C:mismatch repair complex"/>
    <property type="evidence" value="ECO:0007669"/>
    <property type="project" value="InterPro"/>
</dbReference>
<evidence type="ECO:0000313" key="7">
    <source>
        <dbReference type="Proteomes" id="UP001347796"/>
    </source>
</evidence>
<dbReference type="InterPro" id="IPR002099">
    <property type="entry name" value="MutL/Mlh/PMS"/>
</dbReference>
<feature type="compositionally biased region" description="Acidic residues" evidence="3">
    <location>
        <begin position="518"/>
        <end position="529"/>
    </location>
</feature>
<dbReference type="InterPro" id="IPR042120">
    <property type="entry name" value="MutL_C_dimsub"/>
</dbReference>
<dbReference type="Pfam" id="PF08676">
    <property type="entry name" value="MutL_C"/>
    <property type="match status" value="1"/>
</dbReference>
<proteinExistence type="inferred from homology"/>
<keyword evidence="7" id="KW-1185">Reference proteome</keyword>